<evidence type="ECO:0000313" key="6">
    <source>
        <dbReference type="Proteomes" id="UP000201485"/>
    </source>
</evidence>
<dbReference type="GeneID" id="25479162"/>
<protein>
    <submittedName>
        <fullName evidence="5">ORF_113R</fullName>
    </submittedName>
</protein>
<feature type="domain" description="3-beta hydroxysteroid dehydrogenase/isomerase" evidence="4">
    <location>
        <begin position="5"/>
        <end position="273"/>
    </location>
</feature>
<dbReference type="GO" id="GO:0006694">
    <property type="term" value="P:steroid biosynthetic process"/>
    <property type="evidence" value="ECO:0007669"/>
    <property type="project" value="InterPro"/>
</dbReference>
<dbReference type="InterPro" id="IPR002225">
    <property type="entry name" value="3Beta_OHSteriod_DH/Estase"/>
</dbReference>
<keyword evidence="2 3" id="KW-0560">Oxidoreductase</keyword>
<dbReference type="Proteomes" id="UP000201485">
    <property type="component" value="Segment"/>
</dbReference>
<keyword evidence="6" id="KW-1185">Reference proteome</keyword>
<name>A0A0K1L6Z1_9VIRU</name>
<dbReference type="InterPro" id="IPR036291">
    <property type="entry name" value="NAD(P)-bd_dom_sf"/>
</dbReference>
<evidence type="ECO:0000256" key="1">
    <source>
        <dbReference type="ARBA" id="ARBA00009219"/>
    </source>
</evidence>
<dbReference type="PANTHER" id="PTHR43245:SF51">
    <property type="entry name" value="SHORT CHAIN DEHYDROGENASE_REDUCTASE FAMILY 42E, MEMBER 2"/>
    <property type="match status" value="1"/>
</dbReference>
<evidence type="ECO:0000256" key="2">
    <source>
        <dbReference type="ARBA" id="ARBA00023002"/>
    </source>
</evidence>
<sequence length="348" mass="39660">MSVYLITGGNGFVGKHILRLLLQYERDVREVRIYDRYIDDDFPTVSSRVVLIKGDITDYRTLLAACVGVDIIIHAASIIDVWYKISDDTIYDINVIGTRRVIDACVKCNVKCLVYTSSMEVIGPNNKGDPFIMGDEDTSYEIKHNMAYPKSKSQAEKLVLEADGKQLQNGCLRTCALRPTGIYGEGHELIKEFYKMCLERGGVMVSGIPESVKHSRVYVGNVAWMHILAARTLLKTPNLIGGQVFFCYDNTPCLNYDRFNMLLLSQFQFRLRHIPYGALWLLAAANDAIRKACKCFIYTPMLNRYTLSVAGTTFTVKSDKATRYFQYEPLYSWEQCLSRTQAWIDTFK</sequence>
<comment type="similarity">
    <text evidence="1 3">Belongs to the 3-beta-HSD family.</text>
</comment>
<organism evidence="5 6">
    <name type="scientific">Scale drop disease virus</name>
    <dbReference type="NCBI Taxonomy" id="1697349"/>
    <lineage>
        <taxon>Viruses</taxon>
        <taxon>Varidnaviria</taxon>
        <taxon>Bamfordvirae</taxon>
        <taxon>Nucleocytoviricota</taxon>
        <taxon>Megaviricetes</taxon>
        <taxon>Pimascovirales</taxon>
        <taxon>Pimascovirales incertae sedis</taxon>
        <taxon>Iridoviridae</taxon>
        <taxon>Alphairidovirinae</taxon>
        <taxon>Megalocytivirus</taxon>
        <taxon>Megalocytivirus lates1</taxon>
    </lineage>
</organism>
<dbReference type="GO" id="GO:0016616">
    <property type="term" value="F:oxidoreductase activity, acting on the CH-OH group of donors, NAD or NADP as acceptor"/>
    <property type="evidence" value="ECO:0007669"/>
    <property type="project" value="InterPro"/>
</dbReference>
<dbReference type="OrthoDB" id="8536at10239"/>
<accession>A0A0K1L6Z1</accession>
<evidence type="ECO:0000259" key="4">
    <source>
        <dbReference type="Pfam" id="PF01073"/>
    </source>
</evidence>
<dbReference type="KEGG" id="vg:25479162"/>
<evidence type="ECO:0000313" key="5">
    <source>
        <dbReference type="EMBL" id="AKU37528.1"/>
    </source>
</evidence>
<dbReference type="PANTHER" id="PTHR43245">
    <property type="entry name" value="BIFUNCTIONAL POLYMYXIN RESISTANCE PROTEIN ARNA"/>
    <property type="match status" value="1"/>
</dbReference>
<dbReference type="InterPro" id="IPR050177">
    <property type="entry name" value="Lipid_A_modif_metabolic_enz"/>
</dbReference>
<gene>
    <name evidence="5" type="ORF">SDDV_113</name>
</gene>
<dbReference type="SUPFAM" id="SSF51735">
    <property type="entry name" value="NAD(P)-binding Rossmann-fold domains"/>
    <property type="match status" value="1"/>
</dbReference>
<dbReference type="Gene3D" id="3.40.50.720">
    <property type="entry name" value="NAD(P)-binding Rossmann-like Domain"/>
    <property type="match status" value="1"/>
</dbReference>
<dbReference type="RefSeq" id="YP_009163874.1">
    <property type="nucleotide sequence ID" value="NC_027778.1"/>
</dbReference>
<reference evidence="5 6" key="1">
    <citation type="journal article" date="2015" name="PLoS Pathog.">
        <title>A Novel Virus Causes Scale Drop Disease in Lates calcarifer.</title>
        <authorList>
            <person name="de Groof A."/>
            <person name="Guelen L."/>
            <person name="Deijs M."/>
            <person name="van der Wal Y."/>
            <person name="Miyata M."/>
            <person name="Ng K.S."/>
            <person name="van Grinsven L."/>
            <person name="Simmelink B."/>
            <person name="Biermann Y."/>
            <person name="Grisez L."/>
            <person name="van Lent J."/>
            <person name="de Ronde A."/>
            <person name="Chang S.F."/>
            <person name="Schrier C."/>
            <person name="van der Hoek L."/>
        </authorList>
    </citation>
    <scope>NUCLEOTIDE SEQUENCE [LARGE SCALE GENOMIC DNA]</scope>
    <source>
        <strain evidence="5">C4575</strain>
    </source>
</reference>
<evidence type="ECO:0000256" key="3">
    <source>
        <dbReference type="RuleBase" id="RU004475"/>
    </source>
</evidence>
<dbReference type="Pfam" id="PF01073">
    <property type="entry name" value="3Beta_HSD"/>
    <property type="match status" value="1"/>
</dbReference>
<dbReference type="FunFam" id="3.40.50.720:FF:000495">
    <property type="entry name" value="3 hydroxysteroid dehydrogenase, putative"/>
    <property type="match status" value="1"/>
</dbReference>
<proteinExistence type="inferred from homology"/>
<dbReference type="EMBL" id="KR139659">
    <property type="protein sequence ID" value="AKU37528.1"/>
    <property type="molecule type" value="Genomic_DNA"/>
</dbReference>